<keyword evidence="4 5" id="KW-0472">Membrane</keyword>
<feature type="transmembrane region" description="Helical" evidence="5">
    <location>
        <begin position="12"/>
        <end position="32"/>
    </location>
</feature>
<comment type="subcellular location">
    <subcellularLocation>
        <location evidence="1">Membrane</location>
        <topology evidence="1">Multi-pass membrane protein</topology>
    </subcellularLocation>
</comment>
<evidence type="ECO:0000256" key="5">
    <source>
        <dbReference type="SAM" id="Phobius"/>
    </source>
</evidence>
<dbReference type="GO" id="GO:0004671">
    <property type="term" value="F:protein C-terminal S-isoprenylcysteine carboxyl O-methyltransferase activity"/>
    <property type="evidence" value="ECO:0007669"/>
    <property type="project" value="InterPro"/>
</dbReference>
<keyword evidence="3 5" id="KW-1133">Transmembrane helix</keyword>
<accession>A0A2U3QKG5</accession>
<dbReference type="InterPro" id="IPR052527">
    <property type="entry name" value="Metal_cation-efflux_comp"/>
</dbReference>
<evidence type="ECO:0000256" key="1">
    <source>
        <dbReference type="ARBA" id="ARBA00004141"/>
    </source>
</evidence>
<name>A0A2U3QKG5_9BACT</name>
<dbReference type="PANTHER" id="PTHR43847">
    <property type="entry name" value="BLL3993 PROTEIN"/>
    <property type="match status" value="1"/>
</dbReference>
<evidence type="ECO:0000256" key="3">
    <source>
        <dbReference type="ARBA" id="ARBA00022989"/>
    </source>
</evidence>
<dbReference type="AlphaFoldDB" id="A0A2U3QKG5"/>
<dbReference type="EMBL" id="OUUY01000130">
    <property type="protein sequence ID" value="SPQ01904.1"/>
    <property type="molecule type" value="Genomic_DNA"/>
</dbReference>
<gene>
    <name evidence="6" type="ORF">NBG4_80004</name>
</gene>
<reference evidence="7" key="1">
    <citation type="submission" date="2018-03" db="EMBL/GenBank/DDBJ databases">
        <authorList>
            <person name="Zecchin S."/>
        </authorList>
    </citation>
    <scope>NUCLEOTIDE SEQUENCE [LARGE SCALE GENOMIC DNA]</scope>
</reference>
<dbReference type="PANTHER" id="PTHR43847:SF1">
    <property type="entry name" value="BLL3993 PROTEIN"/>
    <property type="match status" value="1"/>
</dbReference>
<proteinExistence type="predicted"/>
<organism evidence="6 7">
    <name type="scientific">Candidatus Sulfobium mesophilum</name>
    <dbReference type="NCBI Taxonomy" id="2016548"/>
    <lineage>
        <taxon>Bacteria</taxon>
        <taxon>Pseudomonadati</taxon>
        <taxon>Nitrospirota</taxon>
        <taxon>Nitrospiria</taxon>
        <taxon>Nitrospirales</taxon>
        <taxon>Nitrospiraceae</taxon>
        <taxon>Candidatus Sulfobium</taxon>
    </lineage>
</organism>
<dbReference type="InterPro" id="IPR007269">
    <property type="entry name" value="ICMT_MeTrfase"/>
</dbReference>
<evidence type="ECO:0000256" key="2">
    <source>
        <dbReference type="ARBA" id="ARBA00022692"/>
    </source>
</evidence>
<protein>
    <recommendedName>
        <fullName evidence="8">Isoprenylcysteine carboxyl methyltransferase</fullName>
    </recommendedName>
</protein>
<dbReference type="Gene3D" id="1.20.120.1630">
    <property type="match status" value="1"/>
</dbReference>
<keyword evidence="2 5" id="KW-0812">Transmembrane</keyword>
<evidence type="ECO:0000313" key="7">
    <source>
        <dbReference type="Proteomes" id="UP000245125"/>
    </source>
</evidence>
<dbReference type="Proteomes" id="UP000245125">
    <property type="component" value="Unassembled WGS sequence"/>
</dbReference>
<dbReference type="GO" id="GO:0016020">
    <property type="term" value="C:membrane"/>
    <property type="evidence" value="ECO:0007669"/>
    <property type="project" value="UniProtKB-SubCell"/>
</dbReference>
<dbReference type="Pfam" id="PF04140">
    <property type="entry name" value="ICMT"/>
    <property type="match status" value="1"/>
</dbReference>
<feature type="transmembrane region" description="Helical" evidence="5">
    <location>
        <begin position="94"/>
        <end position="118"/>
    </location>
</feature>
<evidence type="ECO:0008006" key="8">
    <source>
        <dbReference type="Google" id="ProtNLM"/>
    </source>
</evidence>
<evidence type="ECO:0000313" key="6">
    <source>
        <dbReference type="EMBL" id="SPQ01904.1"/>
    </source>
</evidence>
<keyword evidence="7" id="KW-1185">Reference proteome</keyword>
<feature type="transmembrane region" description="Helical" evidence="5">
    <location>
        <begin position="63"/>
        <end position="82"/>
    </location>
</feature>
<sequence length="208" mass="23828">MRLHVFGISRRRFADFLLFGVTSAELFFLFLLTPAFSIVDWIYVSQNLLVLGISFMRRRPEAVDYSLPSSIAVFVSYAYPYAQVIYLRRTSGDLAWFEGGLVLVTFGACLSLATLLSLGRRFGVRPALRGLVTRGPYRFVRHPMYLSYMIADIGYNLQEWNFGTLMLVTAGWASLLYRIHAEERILSKDNGWPAYVASVRYRLLPGLW</sequence>
<evidence type="ECO:0000256" key="4">
    <source>
        <dbReference type="ARBA" id="ARBA00023136"/>
    </source>
</evidence>